<comment type="similarity">
    <text evidence="1 3">Belongs to the UreD family.</text>
</comment>
<keyword evidence="3" id="KW-0963">Cytoplasm</keyword>
<sequence>MHDWTGELRLDIENRHGKSVAKNVYFQGALKVMRPVYHDDSGQVCYYILNPGGGYLNGDRYQLSIALEENAELILTTQSATKVYKTPFKQAYQETEIKLKAGSLLEYIPDPLIAYRHAKYKQINRIHMEKGATFIYTDVITPGWSADGEKFSYDRLQLINEVYLDGELVVYDHIKLMPENQNMKELGFMEGFSHLGSMMVVGEKTNAALLDRLYEAVKLDADAYKIGLSELAVKGFTVRVLANSTQKVESVFSKIHHIIRQEWFDTAPSLLRKY</sequence>
<keyword evidence="2 3" id="KW-0143">Chaperone</keyword>
<evidence type="ECO:0000256" key="3">
    <source>
        <dbReference type="HAMAP-Rule" id="MF_01384"/>
    </source>
</evidence>
<evidence type="ECO:0000256" key="2">
    <source>
        <dbReference type="ARBA" id="ARBA00023186"/>
    </source>
</evidence>
<evidence type="ECO:0000313" key="4">
    <source>
        <dbReference type="EMBL" id="RDW16427.1"/>
    </source>
</evidence>
<protein>
    <recommendedName>
        <fullName evidence="3">Urease accessory protein UreD</fullName>
    </recommendedName>
</protein>
<dbReference type="HAMAP" id="MF_01384">
    <property type="entry name" value="UreD"/>
    <property type="match status" value="1"/>
</dbReference>
<dbReference type="PANTHER" id="PTHR33643:SF1">
    <property type="entry name" value="UREASE ACCESSORY PROTEIN D"/>
    <property type="match status" value="1"/>
</dbReference>
<dbReference type="PANTHER" id="PTHR33643">
    <property type="entry name" value="UREASE ACCESSORY PROTEIN D"/>
    <property type="match status" value="1"/>
</dbReference>
<comment type="caution">
    <text evidence="4">The sequence shown here is derived from an EMBL/GenBank/DDBJ whole genome shotgun (WGS) entry which is preliminary data.</text>
</comment>
<dbReference type="GO" id="GO:0016151">
    <property type="term" value="F:nickel cation binding"/>
    <property type="evidence" value="ECO:0007669"/>
    <property type="project" value="UniProtKB-UniRule"/>
</dbReference>
<evidence type="ECO:0000313" key="5">
    <source>
        <dbReference type="Proteomes" id="UP000257143"/>
    </source>
</evidence>
<reference evidence="5" key="1">
    <citation type="submission" date="2017-11" db="EMBL/GenBank/DDBJ databases">
        <authorList>
            <person name="Zhu W."/>
        </authorList>
    </citation>
    <scope>NUCLEOTIDE SEQUENCE [LARGE SCALE GENOMIC DNA]</scope>
    <source>
        <strain evidence="5">CAU 1183</strain>
    </source>
</reference>
<organism evidence="4 5">
    <name type="scientific">Oceanobacillus arenosus</name>
    <dbReference type="NCBI Taxonomy" id="1229153"/>
    <lineage>
        <taxon>Bacteria</taxon>
        <taxon>Bacillati</taxon>
        <taxon>Bacillota</taxon>
        <taxon>Bacilli</taxon>
        <taxon>Bacillales</taxon>
        <taxon>Bacillaceae</taxon>
        <taxon>Oceanobacillus</taxon>
    </lineage>
</organism>
<keyword evidence="5" id="KW-1185">Reference proteome</keyword>
<comment type="subunit">
    <text evidence="3">UreD, UreF and UreG form a complex that acts as a GTP-hydrolysis-dependent molecular chaperone, activating the urease apoprotein by helping to assemble the nickel containing metallocenter of UreC. The UreE protein probably delivers the nickel.</text>
</comment>
<dbReference type="Pfam" id="PF01774">
    <property type="entry name" value="UreD"/>
    <property type="match status" value="1"/>
</dbReference>
<dbReference type="InterPro" id="IPR002669">
    <property type="entry name" value="UreD"/>
</dbReference>
<dbReference type="RefSeq" id="WP_115774614.1">
    <property type="nucleotide sequence ID" value="NZ_PIOC01000027.1"/>
</dbReference>
<dbReference type="Proteomes" id="UP000257143">
    <property type="component" value="Unassembled WGS sequence"/>
</dbReference>
<accession>A0A3D8PLR3</accession>
<keyword evidence="3" id="KW-0996">Nickel insertion</keyword>
<comment type="subcellular location">
    <subcellularLocation>
        <location evidence="3">Cytoplasm</location>
    </subcellularLocation>
</comment>
<comment type="function">
    <text evidence="3">Required for maturation of urease via the functional incorporation of the urease nickel metallocenter.</text>
</comment>
<proteinExistence type="inferred from homology"/>
<dbReference type="AlphaFoldDB" id="A0A3D8PLR3"/>
<dbReference type="GO" id="GO:0005737">
    <property type="term" value="C:cytoplasm"/>
    <property type="evidence" value="ECO:0007669"/>
    <property type="project" value="UniProtKB-SubCell"/>
</dbReference>
<evidence type="ECO:0000256" key="1">
    <source>
        <dbReference type="ARBA" id="ARBA00007177"/>
    </source>
</evidence>
<dbReference type="OrthoDB" id="9807968at2"/>
<dbReference type="EMBL" id="PIOC01000027">
    <property type="protein sequence ID" value="RDW16427.1"/>
    <property type="molecule type" value="Genomic_DNA"/>
</dbReference>
<gene>
    <name evidence="3" type="primary">ureD</name>
    <name evidence="4" type="ORF">CWR48_17465</name>
</gene>
<name>A0A3D8PLR3_9BACI</name>